<comment type="caution">
    <text evidence="2">The sequence shown here is derived from an EMBL/GenBank/DDBJ whole genome shotgun (WGS) entry which is preliminary data.</text>
</comment>
<accession>A0ABM9E4I8</accession>
<feature type="compositionally biased region" description="Polar residues" evidence="1">
    <location>
        <begin position="15"/>
        <end position="25"/>
    </location>
</feature>
<dbReference type="Proteomes" id="UP001153050">
    <property type="component" value="Unassembled WGS sequence"/>
</dbReference>
<evidence type="ECO:0000256" key="1">
    <source>
        <dbReference type="SAM" id="MobiDB-lite"/>
    </source>
</evidence>
<name>A0ABM9E4I8_9HYPH</name>
<organism evidence="2 3">
    <name type="scientific">Mesorhizobium escarrei</name>
    <dbReference type="NCBI Taxonomy" id="666018"/>
    <lineage>
        <taxon>Bacteria</taxon>
        <taxon>Pseudomonadati</taxon>
        <taxon>Pseudomonadota</taxon>
        <taxon>Alphaproteobacteria</taxon>
        <taxon>Hyphomicrobiales</taxon>
        <taxon>Phyllobacteriaceae</taxon>
        <taxon>Mesorhizobium</taxon>
    </lineage>
</organism>
<proteinExistence type="predicted"/>
<feature type="compositionally biased region" description="Basic and acidic residues" evidence="1">
    <location>
        <begin position="26"/>
        <end position="37"/>
    </location>
</feature>
<reference evidence="2 3" key="1">
    <citation type="submission" date="2022-03" db="EMBL/GenBank/DDBJ databases">
        <authorList>
            <person name="Brunel B."/>
        </authorList>
    </citation>
    <scope>NUCLEOTIDE SEQUENCE [LARGE SCALE GENOMIC DNA]</scope>
    <source>
        <strain evidence="2">STM5069sample</strain>
    </source>
</reference>
<evidence type="ECO:0000313" key="2">
    <source>
        <dbReference type="EMBL" id="CAH2403566.1"/>
    </source>
</evidence>
<protein>
    <submittedName>
        <fullName evidence="2">Uncharacterized protein</fullName>
    </submittedName>
</protein>
<evidence type="ECO:0000313" key="3">
    <source>
        <dbReference type="Proteomes" id="UP001153050"/>
    </source>
</evidence>
<gene>
    <name evidence="2" type="ORF">MES5069_390054</name>
</gene>
<dbReference type="EMBL" id="CAKXZT010000134">
    <property type="protein sequence ID" value="CAH2403566.1"/>
    <property type="molecule type" value="Genomic_DNA"/>
</dbReference>
<feature type="region of interest" description="Disordered" evidence="1">
    <location>
        <begin position="1"/>
        <end position="37"/>
    </location>
</feature>
<sequence>MADISDADDVRSDELNVQPSSSRMGHTSERQGESEGVCREFDGLAPRLMSAQFVMSSHEGCKYVHRQQ</sequence>
<keyword evidence="3" id="KW-1185">Reference proteome</keyword>